<dbReference type="EMBL" id="JAMWFV010000005">
    <property type="protein sequence ID" value="MDG6145207.1"/>
    <property type="molecule type" value="Genomic_DNA"/>
</dbReference>
<accession>A0A9X4P1A7</accession>
<dbReference type="Proteomes" id="UP001153203">
    <property type="component" value="Unassembled WGS sequence"/>
</dbReference>
<organism evidence="1 3">
    <name type="scientific">Lactococcus formosensis</name>
    <dbReference type="NCBI Taxonomy" id="1281486"/>
    <lineage>
        <taxon>Bacteria</taxon>
        <taxon>Bacillati</taxon>
        <taxon>Bacillota</taxon>
        <taxon>Bacilli</taxon>
        <taxon>Lactobacillales</taxon>
        <taxon>Streptococcaceae</taxon>
        <taxon>Lactococcus</taxon>
    </lineage>
</organism>
<evidence type="ECO:0000313" key="3">
    <source>
        <dbReference type="Proteomes" id="UP001153199"/>
    </source>
</evidence>
<sequence>MIAFATLVLALNDKNKK</sequence>
<protein>
    <submittedName>
        <fullName evidence="1">Uncharacterized protein</fullName>
    </submittedName>
</protein>
<keyword evidence="3" id="KW-1185">Reference proteome</keyword>
<evidence type="ECO:0000313" key="2">
    <source>
        <dbReference type="EMBL" id="MDG6193688.1"/>
    </source>
</evidence>
<evidence type="ECO:0000313" key="1">
    <source>
        <dbReference type="EMBL" id="MDG6145207.1"/>
    </source>
</evidence>
<proteinExistence type="predicted"/>
<dbReference type="EMBL" id="JAMWGI010000003">
    <property type="protein sequence ID" value="MDG6193688.1"/>
    <property type="molecule type" value="Genomic_DNA"/>
</dbReference>
<gene>
    <name evidence="2" type="ORF">NF708_06705</name>
    <name evidence="1" type="ORF">NF717_05985</name>
</gene>
<reference evidence="1" key="1">
    <citation type="submission" date="2022-06" db="EMBL/GenBank/DDBJ databases">
        <title>Lactococcus from bovine mastitis in China.</title>
        <authorList>
            <person name="Lin Y."/>
            <person name="Han B."/>
        </authorList>
    </citation>
    <scope>NUCLEOTIDE SEQUENCE</scope>
    <source>
        <strain evidence="2">Hebei-B-39</strain>
        <strain evidence="1">Ningxia-I-26</strain>
    </source>
</reference>
<comment type="caution">
    <text evidence="1">The sequence shown here is derived from an EMBL/GenBank/DDBJ whole genome shotgun (WGS) entry which is preliminary data.</text>
</comment>
<dbReference type="Proteomes" id="UP001153199">
    <property type="component" value="Unassembled WGS sequence"/>
</dbReference>
<dbReference type="AlphaFoldDB" id="A0A9X4P1A7"/>
<dbReference type="RefSeq" id="WP_231951194.1">
    <property type="nucleotide sequence ID" value="NZ_AP017373.1"/>
</dbReference>
<name>A0A9X4P1A7_9LACT</name>